<accession>A0ABR2ZDE3</accession>
<dbReference type="EMBL" id="JBBXMP010000240">
    <property type="protein sequence ID" value="KAL0059242.1"/>
    <property type="molecule type" value="Genomic_DNA"/>
</dbReference>
<name>A0ABR2ZDE3_9AGAR</name>
<dbReference type="PRINTS" id="PR00793">
    <property type="entry name" value="PROAMNOPTASE"/>
</dbReference>
<evidence type="ECO:0000313" key="6">
    <source>
        <dbReference type="Proteomes" id="UP001437256"/>
    </source>
</evidence>
<evidence type="ECO:0000256" key="2">
    <source>
        <dbReference type="ARBA" id="ARBA00022801"/>
    </source>
</evidence>
<dbReference type="InterPro" id="IPR000073">
    <property type="entry name" value="AB_hydrolase_1"/>
</dbReference>
<dbReference type="PANTHER" id="PTHR43798:SF33">
    <property type="entry name" value="HYDROLASE, PUTATIVE (AFU_ORTHOLOGUE AFUA_2G14860)-RELATED"/>
    <property type="match status" value="1"/>
</dbReference>
<feature type="domain" description="AB hydrolase-1" evidence="4">
    <location>
        <begin position="63"/>
        <end position="302"/>
    </location>
</feature>
<dbReference type="InterPro" id="IPR005945">
    <property type="entry name" value="Pro_imino_pep"/>
</dbReference>
<keyword evidence="2" id="KW-0378">Hydrolase</keyword>
<sequence length="315" mass="35178">MVFLSSLVILVLSLRAVFAAIGETVPLCTEGAIPIPFSVNDTVYRTWVSRHVDPNPLALSARPLVVLHGGPGLTHDYMLPLADLSASRPVIFYDQIGSGRSSHPANDTAFDWGLDVFLHELDNVLRVLNLENDFDLLGHSWGGVVAAEYAVQRNNTGLNRLIISDSLPSDPLWIQSQVELLSAFPEEVQLDMEAGYSDPVRYRAGLTAFFSVHGCTLDPWPKQLNDSFDFLFADPTPDIKMSTAQTGWSIIDRLYEITVPTLILNGAADISQDYVNQPFLDNIRNVTHFKFKNSSHTPMWEERELYMEVVRNFLG</sequence>
<keyword evidence="6" id="KW-1185">Reference proteome</keyword>
<dbReference type="Pfam" id="PF00561">
    <property type="entry name" value="Abhydrolase_1"/>
    <property type="match status" value="1"/>
</dbReference>
<feature type="chain" id="PRO_5046974043" description="AB hydrolase-1 domain-containing protein" evidence="3">
    <location>
        <begin position="20"/>
        <end position="315"/>
    </location>
</feature>
<comment type="caution">
    <text evidence="5">The sequence shown here is derived from an EMBL/GenBank/DDBJ whole genome shotgun (WGS) entry which is preliminary data.</text>
</comment>
<protein>
    <recommendedName>
        <fullName evidence="4">AB hydrolase-1 domain-containing protein</fullName>
    </recommendedName>
</protein>
<dbReference type="PIRSF" id="PIRSF005539">
    <property type="entry name" value="Pept_S33_TRI_F1"/>
    <property type="match status" value="1"/>
</dbReference>
<organism evidence="5 6">
    <name type="scientific">Marasmius tenuissimus</name>
    <dbReference type="NCBI Taxonomy" id="585030"/>
    <lineage>
        <taxon>Eukaryota</taxon>
        <taxon>Fungi</taxon>
        <taxon>Dikarya</taxon>
        <taxon>Basidiomycota</taxon>
        <taxon>Agaricomycotina</taxon>
        <taxon>Agaricomycetes</taxon>
        <taxon>Agaricomycetidae</taxon>
        <taxon>Agaricales</taxon>
        <taxon>Marasmiineae</taxon>
        <taxon>Marasmiaceae</taxon>
        <taxon>Marasmius</taxon>
    </lineage>
</organism>
<reference evidence="5 6" key="1">
    <citation type="submission" date="2024-05" db="EMBL/GenBank/DDBJ databases">
        <title>A draft genome resource for the thread blight pathogen Marasmius tenuissimus strain MS-2.</title>
        <authorList>
            <person name="Yulfo-Soto G.E."/>
            <person name="Baruah I.K."/>
            <person name="Amoako-Attah I."/>
            <person name="Bukari Y."/>
            <person name="Meinhardt L.W."/>
            <person name="Bailey B.A."/>
            <person name="Cohen S.P."/>
        </authorList>
    </citation>
    <scope>NUCLEOTIDE SEQUENCE [LARGE SCALE GENOMIC DNA]</scope>
    <source>
        <strain evidence="5 6">MS-2</strain>
    </source>
</reference>
<evidence type="ECO:0000259" key="4">
    <source>
        <dbReference type="Pfam" id="PF00561"/>
    </source>
</evidence>
<dbReference type="InterPro" id="IPR029058">
    <property type="entry name" value="AB_hydrolase_fold"/>
</dbReference>
<evidence type="ECO:0000313" key="5">
    <source>
        <dbReference type="EMBL" id="KAL0059242.1"/>
    </source>
</evidence>
<dbReference type="SUPFAM" id="SSF53474">
    <property type="entry name" value="alpha/beta-Hydrolases"/>
    <property type="match status" value="1"/>
</dbReference>
<feature type="signal peptide" evidence="3">
    <location>
        <begin position="1"/>
        <end position="19"/>
    </location>
</feature>
<dbReference type="PANTHER" id="PTHR43798">
    <property type="entry name" value="MONOACYLGLYCEROL LIPASE"/>
    <property type="match status" value="1"/>
</dbReference>
<dbReference type="Gene3D" id="3.40.50.1820">
    <property type="entry name" value="alpha/beta hydrolase"/>
    <property type="match status" value="1"/>
</dbReference>
<gene>
    <name evidence="5" type="ORF">AAF712_014020</name>
</gene>
<dbReference type="InterPro" id="IPR050266">
    <property type="entry name" value="AB_hydrolase_sf"/>
</dbReference>
<evidence type="ECO:0000256" key="1">
    <source>
        <dbReference type="ARBA" id="ARBA00010088"/>
    </source>
</evidence>
<dbReference type="Proteomes" id="UP001437256">
    <property type="component" value="Unassembled WGS sequence"/>
</dbReference>
<evidence type="ECO:0000256" key="3">
    <source>
        <dbReference type="SAM" id="SignalP"/>
    </source>
</evidence>
<proteinExistence type="inferred from homology"/>
<dbReference type="NCBIfam" id="TIGR01250">
    <property type="entry name" value="pro_imino_pep_2"/>
    <property type="match status" value="1"/>
</dbReference>
<comment type="similarity">
    <text evidence="1">Belongs to the peptidase S33 family.</text>
</comment>
<dbReference type="InterPro" id="IPR002410">
    <property type="entry name" value="Peptidase_S33"/>
</dbReference>
<keyword evidence="3" id="KW-0732">Signal</keyword>